<evidence type="ECO:0000313" key="4">
    <source>
        <dbReference type="Proteomes" id="UP001595840"/>
    </source>
</evidence>
<keyword evidence="1" id="KW-0812">Transmembrane</keyword>
<dbReference type="RefSeq" id="WP_290265440.1">
    <property type="nucleotide sequence ID" value="NZ_JAUFQG010000006.1"/>
</dbReference>
<dbReference type="Pfam" id="PF26604">
    <property type="entry name" value="CBU_0592"/>
    <property type="match status" value="1"/>
</dbReference>
<feature type="transmembrane region" description="Helical" evidence="1">
    <location>
        <begin position="37"/>
        <end position="54"/>
    </location>
</feature>
<proteinExistence type="predicted"/>
<sequence length="85" mass="9402">MTINLLADIIGVTGTALVVGAFTLLQLEKIQPTKLTYNLMNLVGAIFLLISLCINFNLASFIIELFWIAASVIGLVKYFRRRGEV</sequence>
<evidence type="ECO:0000259" key="2">
    <source>
        <dbReference type="Pfam" id="PF26604"/>
    </source>
</evidence>
<comment type="caution">
    <text evidence="3">The sequence shown here is derived from an EMBL/GenBank/DDBJ whole genome shotgun (WGS) entry which is preliminary data.</text>
</comment>
<evidence type="ECO:0000256" key="1">
    <source>
        <dbReference type="SAM" id="Phobius"/>
    </source>
</evidence>
<feature type="transmembrane region" description="Helical" evidence="1">
    <location>
        <begin position="6"/>
        <end position="25"/>
    </location>
</feature>
<dbReference type="Proteomes" id="UP001595840">
    <property type="component" value="Unassembled WGS sequence"/>
</dbReference>
<keyword evidence="4" id="KW-1185">Reference proteome</keyword>
<keyword evidence="1" id="KW-0472">Membrane</keyword>
<name>A0ABV8V3V5_9GAMM</name>
<gene>
    <name evidence="3" type="ORF">ACFOX3_09710</name>
</gene>
<accession>A0ABV8V3V5</accession>
<dbReference type="InterPro" id="IPR058058">
    <property type="entry name" value="CBU_0592-like"/>
</dbReference>
<organism evidence="3 4">
    <name type="scientific">Simiduia curdlanivorans</name>
    <dbReference type="NCBI Taxonomy" id="1492769"/>
    <lineage>
        <taxon>Bacteria</taxon>
        <taxon>Pseudomonadati</taxon>
        <taxon>Pseudomonadota</taxon>
        <taxon>Gammaproteobacteria</taxon>
        <taxon>Cellvibrionales</taxon>
        <taxon>Cellvibrionaceae</taxon>
        <taxon>Simiduia</taxon>
    </lineage>
</organism>
<dbReference type="EMBL" id="JBHSCX010000007">
    <property type="protein sequence ID" value="MFC4362581.1"/>
    <property type="molecule type" value="Genomic_DNA"/>
</dbReference>
<protein>
    <recommendedName>
        <fullName evidence="2">CBU-0592-like domain-containing protein</fullName>
    </recommendedName>
</protein>
<reference evidence="4" key="1">
    <citation type="journal article" date="2019" name="Int. J. Syst. Evol. Microbiol.">
        <title>The Global Catalogue of Microorganisms (GCM) 10K type strain sequencing project: providing services to taxonomists for standard genome sequencing and annotation.</title>
        <authorList>
            <consortium name="The Broad Institute Genomics Platform"/>
            <consortium name="The Broad Institute Genome Sequencing Center for Infectious Disease"/>
            <person name="Wu L."/>
            <person name="Ma J."/>
        </authorList>
    </citation>
    <scope>NUCLEOTIDE SEQUENCE [LARGE SCALE GENOMIC DNA]</scope>
    <source>
        <strain evidence="4">CECT 8570</strain>
    </source>
</reference>
<evidence type="ECO:0000313" key="3">
    <source>
        <dbReference type="EMBL" id="MFC4362581.1"/>
    </source>
</evidence>
<feature type="domain" description="CBU-0592-like" evidence="2">
    <location>
        <begin position="7"/>
        <end position="82"/>
    </location>
</feature>
<keyword evidence="1" id="KW-1133">Transmembrane helix</keyword>
<dbReference type="NCBIfam" id="NF047864">
    <property type="entry name" value="CBU_0592_membra"/>
    <property type="match status" value="1"/>
</dbReference>